<keyword evidence="5 8" id="KW-1133">Transmembrane helix</keyword>
<evidence type="ECO:0000256" key="2">
    <source>
        <dbReference type="ARBA" id="ARBA00022676"/>
    </source>
</evidence>
<feature type="transmembrane region" description="Helical" evidence="8">
    <location>
        <begin position="417"/>
        <end position="440"/>
    </location>
</feature>
<evidence type="ECO:0000313" key="10">
    <source>
        <dbReference type="Proteomes" id="UP001164965"/>
    </source>
</evidence>
<comment type="subcellular location">
    <subcellularLocation>
        <location evidence="1">Membrane</location>
        <topology evidence="1">Multi-pass membrane protein</topology>
    </subcellularLocation>
</comment>
<evidence type="ECO:0000256" key="4">
    <source>
        <dbReference type="ARBA" id="ARBA00022692"/>
    </source>
</evidence>
<feature type="transmembrane region" description="Helical" evidence="8">
    <location>
        <begin position="188"/>
        <end position="210"/>
    </location>
</feature>
<feature type="transmembrane region" description="Helical" evidence="8">
    <location>
        <begin position="354"/>
        <end position="377"/>
    </location>
</feature>
<keyword evidence="3" id="KW-0808">Transferase</keyword>
<keyword evidence="6 8" id="KW-0472">Membrane</keyword>
<feature type="transmembrane region" description="Helical" evidence="8">
    <location>
        <begin position="475"/>
        <end position="498"/>
    </location>
</feature>
<gene>
    <name evidence="9" type="primary">mptB</name>
    <name evidence="9" type="ORF">RHODO2019_07145</name>
</gene>
<evidence type="ECO:0000256" key="6">
    <source>
        <dbReference type="ARBA" id="ARBA00023136"/>
    </source>
</evidence>
<keyword evidence="10" id="KW-1185">Reference proteome</keyword>
<dbReference type="GO" id="GO:0016757">
    <property type="term" value="F:glycosyltransferase activity"/>
    <property type="evidence" value="ECO:0007669"/>
    <property type="project" value="UniProtKB-KW"/>
</dbReference>
<dbReference type="InterPro" id="IPR049829">
    <property type="entry name" value="MptA/B-like"/>
</dbReference>
<evidence type="ECO:0000256" key="8">
    <source>
        <dbReference type="SAM" id="Phobius"/>
    </source>
</evidence>
<feature type="transmembrane region" description="Helical" evidence="8">
    <location>
        <begin position="384"/>
        <end position="405"/>
    </location>
</feature>
<keyword evidence="2 9" id="KW-0328">Glycosyltransferase</keyword>
<evidence type="ECO:0000256" key="7">
    <source>
        <dbReference type="ARBA" id="ARBA00043987"/>
    </source>
</evidence>
<dbReference type="Pfam" id="PF26314">
    <property type="entry name" value="MptA_B_family"/>
    <property type="match status" value="1"/>
</dbReference>
<proteinExistence type="inferred from homology"/>
<keyword evidence="4 8" id="KW-0812">Transmembrane</keyword>
<name>A0ABY6P4J7_9NOCA</name>
<feature type="transmembrane region" description="Helical" evidence="8">
    <location>
        <begin position="313"/>
        <end position="334"/>
    </location>
</feature>
<feature type="transmembrane region" description="Helical" evidence="8">
    <location>
        <begin position="25"/>
        <end position="46"/>
    </location>
</feature>
<accession>A0ABY6P4J7</accession>
<evidence type="ECO:0000313" key="9">
    <source>
        <dbReference type="EMBL" id="UZJ26562.1"/>
    </source>
</evidence>
<feature type="transmembrane region" description="Helical" evidence="8">
    <location>
        <begin position="275"/>
        <end position="301"/>
    </location>
</feature>
<organism evidence="9 10">
    <name type="scientific">Rhodococcus antarcticus</name>
    <dbReference type="NCBI Taxonomy" id="2987751"/>
    <lineage>
        <taxon>Bacteria</taxon>
        <taxon>Bacillati</taxon>
        <taxon>Actinomycetota</taxon>
        <taxon>Actinomycetes</taxon>
        <taxon>Mycobacteriales</taxon>
        <taxon>Nocardiaceae</taxon>
        <taxon>Rhodococcus</taxon>
    </lineage>
</organism>
<feature type="transmembrane region" description="Helical" evidence="8">
    <location>
        <begin position="452"/>
        <end position="469"/>
    </location>
</feature>
<feature type="transmembrane region" description="Helical" evidence="8">
    <location>
        <begin position="222"/>
        <end position="239"/>
    </location>
</feature>
<feature type="transmembrane region" description="Helical" evidence="8">
    <location>
        <begin position="66"/>
        <end position="88"/>
    </location>
</feature>
<comment type="similarity">
    <text evidence="7">Belongs to the MptA/B family.</text>
</comment>
<dbReference type="NCBIfam" id="NF038066">
    <property type="entry name" value="MptB"/>
    <property type="match status" value="1"/>
</dbReference>
<sequence>MHDTEQDVAGLTAAETAQLRTARRFGATGSLLMALGSLGAGANPVLQNPLQGVRVLGLPARMPSTALAVVMTGMIMVVLAWLVVGRFVRRDAPRRMSRRQLDRTLMLWALPLVVAPPMFSKDVYSYLAQSEIAARGLDPYALGPAQALGVDNVLTRTVPTIWRDTPAPYGPFFLWIGRGIARVAGDDVLLGVFLHRLVALVGLALVVWALPRLARRCGVTPVAALWLGALNPLVLFHLVSGVHNEALMIGLMLAGVELALRGIDDSGALAGAPLALLLGGSGLVVLSAAVKVPTIVALGFLGMALARRWGGGLRAVVQAGVLLGAVTAVVFVAVSEASGLGFGWTGTLGTANAVRSWMSLSTLAGLLAGSGGVLLGLGDHTSAVLTLTRAIGALVSAAIGLRMLLAVRSGRLHPVGGLGIALGAIVVLFPVVHPWYLLWAAIPLAAWASAPAYRRAAVSVSAVIALLLMPNGAEFPPFVILQAALAAVAAAAVAVLLVQRQLPWREQLGTVVPRLRRPAERDPGPAAYPDPS</sequence>
<reference evidence="9" key="1">
    <citation type="submission" date="2022-10" db="EMBL/GenBank/DDBJ databases">
        <title>Rhodococcus sp.75.</title>
        <authorList>
            <person name="Sun M."/>
        </authorList>
    </citation>
    <scope>NUCLEOTIDE SEQUENCE</scope>
    <source>
        <strain evidence="9">75</strain>
    </source>
</reference>
<evidence type="ECO:0000256" key="3">
    <source>
        <dbReference type="ARBA" id="ARBA00022679"/>
    </source>
</evidence>
<evidence type="ECO:0000256" key="1">
    <source>
        <dbReference type="ARBA" id="ARBA00004141"/>
    </source>
</evidence>
<dbReference type="EMBL" id="CP110615">
    <property type="protein sequence ID" value="UZJ26562.1"/>
    <property type="molecule type" value="Genomic_DNA"/>
</dbReference>
<protein>
    <submittedName>
        <fullName evidence="9">Polyprenol phosphomannose-dependent alpha 1,6 mannosyltransferase MptB</fullName>
    </submittedName>
</protein>
<dbReference type="Proteomes" id="UP001164965">
    <property type="component" value="Chromosome"/>
</dbReference>
<evidence type="ECO:0000256" key="5">
    <source>
        <dbReference type="ARBA" id="ARBA00022989"/>
    </source>
</evidence>